<dbReference type="GO" id="GO:0046872">
    <property type="term" value="F:metal ion binding"/>
    <property type="evidence" value="ECO:0007669"/>
    <property type="project" value="UniProtKB-KW"/>
</dbReference>
<dbReference type="PANTHER" id="PTHR36303">
    <property type="entry name" value="2',3'-CYCLIC-NUCLEOTIDE 2'-PHOSPHODIESTERASE"/>
    <property type="match status" value="1"/>
</dbReference>
<keyword evidence="2 7" id="KW-0479">Metal-binding</keyword>
<feature type="binding site" evidence="7">
    <location>
        <position position="43"/>
    </location>
    <ligand>
        <name>Fe cation</name>
        <dbReference type="ChEBI" id="CHEBI:24875"/>
        <label>1</label>
    </ligand>
</feature>
<reference evidence="8 9" key="1">
    <citation type="submission" date="2018-10" db="EMBL/GenBank/DDBJ databases">
        <authorList>
            <person name="Zhang X."/>
        </authorList>
    </citation>
    <scope>NUCLEOTIDE SEQUENCE [LARGE SCALE GENOMIC DNA]</scope>
    <source>
        <strain evidence="8 9">SK-G1</strain>
    </source>
</reference>
<feature type="binding site" evidence="7">
    <location>
        <position position="181"/>
    </location>
    <ligand>
        <name>Fe cation</name>
        <dbReference type="ChEBI" id="CHEBI:24875"/>
        <label>1</label>
    </ligand>
</feature>
<keyword evidence="3" id="KW-0378">Hydrolase</keyword>
<name>A0A3G2R6S1_9FIRM</name>
<dbReference type="FunFam" id="3.60.21.10:FF:000016">
    <property type="entry name" value="Putative metallophosphoesterase"/>
    <property type="match status" value="1"/>
</dbReference>
<comment type="similarity">
    <text evidence="5">Belongs to the YmdB-like family.</text>
</comment>
<dbReference type="SUPFAM" id="SSF56300">
    <property type="entry name" value="Metallo-dependent phosphatases"/>
    <property type="match status" value="1"/>
</dbReference>
<evidence type="ECO:0000256" key="2">
    <source>
        <dbReference type="ARBA" id="ARBA00022723"/>
    </source>
</evidence>
<dbReference type="KEGG" id="bacg:D2962_07795"/>
<keyword evidence="9" id="KW-1185">Reference proteome</keyword>
<evidence type="ECO:0000256" key="6">
    <source>
        <dbReference type="PIRSR" id="PIRSR004789-50"/>
    </source>
</evidence>
<dbReference type="PIRSF" id="PIRSF004789">
    <property type="entry name" value="DR1281"/>
    <property type="match status" value="1"/>
</dbReference>
<organism evidence="8 9">
    <name type="scientific">Biomaibacter acetigenes</name>
    <dbReference type="NCBI Taxonomy" id="2316383"/>
    <lineage>
        <taxon>Bacteria</taxon>
        <taxon>Bacillati</taxon>
        <taxon>Bacillota</taxon>
        <taxon>Clostridia</taxon>
        <taxon>Thermosediminibacterales</taxon>
        <taxon>Tepidanaerobacteraceae</taxon>
        <taxon>Biomaibacter</taxon>
    </lineage>
</organism>
<gene>
    <name evidence="8" type="ORF">D2962_07795</name>
</gene>
<sequence length="263" mass="29052">MKIMILMMIGDIVGRPGRTILREKLPLLRKEYEVDFVIANGENAAGGNGITQKIAQELFISGIDFLTMGNHIWDNKDVFNFIEEEARMVRPANYPSGTPGRGYQVIKIESGISIGIINISGRTFMNALDCPFRTADAIIDKIKNSTSIVIVDFHAEATSEKIAMGWYLDGRATLVAGTHTHVQTADERILPNGTAYITDLGMTGPMNSILGIEKETVIKKFISQLPVRFEVAKGPSQINGIIVEIDEQTGKAQKIQRMDIKEI</sequence>
<dbReference type="GO" id="GO:0004113">
    <property type="term" value="F:2',3'-cyclic-nucleotide 3'-phosphodiesterase activity"/>
    <property type="evidence" value="ECO:0007669"/>
    <property type="project" value="TreeGrafter"/>
</dbReference>
<evidence type="ECO:0000256" key="5">
    <source>
        <dbReference type="ARBA" id="ARBA00061401"/>
    </source>
</evidence>
<dbReference type="Gene3D" id="3.60.21.10">
    <property type="match status" value="1"/>
</dbReference>
<evidence type="ECO:0000256" key="3">
    <source>
        <dbReference type="ARBA" id="ARBA00022801"/>
    </source>
</evidence>
<protein>
    <submittedName>
        <fullName evidence="8">TIGR00282 family metallophosphoesterase</fullName>
    </submittedName>
</protein>
<evidence type="ECO:0000313" key="9">
    <source>
        <dbReference type="Proteomes" id="UP000280960"/>
    </source>
</evidence>
<accession>A0A3G2R6S1</accession>
<feature type="active site" description="Proton donor" evidence="6">
    <location>
        <position position="71"/>
    </location>
</feature>
<feature type="binding site" evidence="7">
    <location>
        <position position="42"/>
    </location>
    <ligand>
        <name>Fe cation</name>
        <dbReference type="ChEBI" id="CHEBI:24875"/>
        <label>2</label>
    </ligand>
</feature>
<proteinExistence type="inferred from homology"/>
<comment type="cofactor">
    <cofactor evidence="1">
        <name>Fe(3+)</name>
        <dbReference type="ChEBI" id="CHEBI:29034"/>
    </cofactor>
</comment>
<feature type="binding site" evidence="7">
    <location>
        <position position="154"/>
    </location>
    <ligand>
        <name>Fe cation</name>
        <dbReference type="ChEBI" id="CHEBI:24875"/>
        <label>2</label>
    </ligand>
</feature>
<dbReference type="PANTHER" id="PTHR36303:SF1">
    <property type="entry name" value="2',3'-CYCLIC-NUCLEOTIDE 2'-PHOSPHODIESTERASE"/>
    <property type="match status" value="1"/>
</dbReference>
<keyword evidence="4" id="KW-0408">Iron</keyword>
<evidence type="ECO:0000256" key="7">
    <source>
        <dbReference type="PIRSR" id="PIRSR004789-51"/>
    </source>
</evidence>
<dbReference type="InterPro" id="IPR005235">
    <property type="entry name" value="YmdB-like"/>
</dbReference>
<feature type="binding site" evidence="7">
    <location>
        <position position="42"/>
    </location>
    <ligand>
        <name>Fe cation</name>
        <dbReference type="ChEBI" id="CHEBI:24875"/>
        <label>1</label>
    </ligand>
</feature>
<dbReference type="Proteomes" id="UP000280960">
    <property type="component" value="Chromosome"/>
</dbReference>
<dbReference type="Pfam" id="PF13277">
    <property type="entry name" value="YmdB"/>
    <property type="match status" value="1"/>
</dbReference>
<dbReference type="CDD" id="cd07382">
    <property type="entry name" value="MPP_DR1281"/>
    <property type="match status" value="1"/>
</dbReference>
<evidence type="ECO:0000256" key="1">
    <source>
        <dbReference type="ARBA" id="ARBA00001965"/>
    </source>
</evidence>
<feature type="binding site" evidence="7">
    <location>
        <position position="11"/>
    </location>
    <ligand>
        <name>Fe cation</name>
        <dbReference type="ChEBI" id="CHEBI:24875"/>
        <label>1</label>
    </ligand>
</feature>
<feature type="binding site" evidence="7">
    <location>
        <position position="179"/>
    </location>
    <ligand>
        <name>Fe cation</name>
        <dbReference type="ChEBI" id="CHEBI:24875"/>
        <label>2</label>
    </ligand>
</feature>
<feature type="binding site" evidence="7">
    <location>
        <position position="70"/>
    </location>
    <ligand>
        <name>Fe cation</name>
        <dbReference type="ChEBI" id="CHEBI:24875"/>
        <label>2</label>
    </ligand>
</feature>
<dbReference type="NCBIfam" id="TIGR00282">
    <property type="entry name" value="TIGR00282 family metallophosphoesterase"/>
    <property type="match status" value="1"/>
</dbReference>
<dbReference type="EMBL" id="CP033169">
    <property type="protein sequence ID" value="AYO30537.1"/>
    <property type="molecule type" value="Genomic_DNA"/>
</dbReference>
<dbReference type="InterPro" id="IPR029052">
    <property type="entry name" value="Metallo-depent_PP-like"/>
</dbReference>
<dbReference type="AlphaFoldDB" id="A0A3G2R6S1"/>
<evidence type="ECO:0000313" key="8">
    <source>
        <dbReference type="EMBL" id="AYO30537.1"/>
    </source>
</evidence>
<evidence type="ECO:0000256" key="4">
    <source>
        <dbReference type="ARBA" id="ARBA00023004"/>
    </source>
</evidence>